<dbReference type="CDD" id="cd00093">
    <property type="entry name" value="HTH_XRE"/>
    <property type="match status" value="1"/>
</dbReference>
<accession>A0ABS6XJK0</accession>
<dbReference type="Pfam" id="PF13560">
    <property type="entry name" value="HTH_31"/>
    <property type="match status" value="1"/>
</dbReference>
<comment type="caution">
    <text evidence="3">The sequence shown here is derived from an EMBL/GenBank/DDBJ whole genome shotgun (WGS) entry which is preliminary data.</text>
</comment>
<evidence type="ECO:0000313" key="3">
    <source>
        <dbReference type="EMBL" id="MBW4329983.1"/>
    </source>
</evidence>
<dbReference type="Proteomes" id="UP001197214">
    <property type="component" value="Unassembled WGS sequence"/>
</dbReference>
<proteinExistence type="predicted"/>
<protein>
    <submittedName>
        <fullName evidence="3">Helix-turn-helix transcriptional regulator</fullName>
    </submittedName>
</protein>
<evidence type="ECO:0000313" key="4">
    <source>
        <dbReference type="Proteomes" id="UP001197214"/>
    </source>
</evidence>
<reference evidence="3 4" key="1">
    <citation type="submission" date="2021-07" db="EMBL/GenBank/DDBJ databases">
        <title>Stakelama flava sp. nov., a novel endophytic bacterium isolated from branch of Kandelia candel.</title>
        <authorList>
            <person name="Tuo L."/>
        </authorList>
    </citation>
    <scope>NUCLEOTIDE SEQUENCE [LARGE SCALE GENOMIC DNA]</scope>
    <source>
        <strain evidence="3 4">CBK3Z-3</strain>
    </source>
</reference>
<name>A0ABS6XJK0_9SPHN</name>
<evidence type="ECO:0000259" key="2">
    <source>
        <dbReference type="PROSITE" id="PS50943"/>
    </source>
</evidence>
<dbReference type="EMBL" id="JAHWZX010000003">
    <property type="protein sequence ID" value="MBW4329983.1"/>
    <property type="molecule type" value="Genomic_DNA"/>
</dbReference>
<feature type="domain" description="HTH cro/C1-type" evidence="2">
    <location>
        <begin position="11"/>
        <end position="43"/>
    </location>
</feature>
<gene>
    <name evidence="3" type="ORF">KY084_03725</name>
</gene>
<sequence length="101" mass="11574">MELKDVLAMNLRLLRQEREITQEELADRTGLSSRYVDSIERARPAIFLPPENLAAAPFRHHVTDRDSRTSVASSPRARPSIRHAHRRGGPDWCQHARAVVR</sequence>
<evidence type="ECO:0000256" key="1">
    <source>
        <dbReference type="SAM" id="MobiDB-lite"/>
    </source>
</evidence>
<keyword evidence="4" id="KW-1185">Reference proteome</keyword>
<dbReference type="InterPro" id="IPR001387">
    <property type="entry name" value="Cro/C1-type_HTH"/>
</dbReference>
<dbReference type="PROSITE" id="PS50943">
    <property type="entry name" value="HTH_CROC1"/>
    <property type="match status" value="1"/>
</dbReference>
<organism evidence="3 4">
    <name type="scientific">Stakelama flava</name>
    <dbReference type="NCBI Taxonomy" id="2860338"/>
    <lineage>
        <taxon>Bacteria</taxon>
        <taxon>Pseudomonadati</taxon>
        <taxon>Pseudomonadota</taxon>
        <taxon>Alphaproteobacteria</taxon>
        <taxon>Sphingomonadales</taxon>
        <taxon>Sphingomonadaceae</taxon>
        <taxon>Stakelama</taxon>
    </lineage>
</organism>
<feature type="region of interest" description="Disordered" evidence="1">
    <location>
        <begin position="61"/>
        <end position="89"/>
    </location>
</feature>